<organism evidence="2 3">
    <name type="scientific">Oryza sativa subsp. japonica</name>
    <name type="common">Rice</name>
    <dbReference type="NCBI Taxonomy" id="39947"/>
    <lineage>
        <taxon>Eukaryota</taxon>
        <taxon>Viridiplantae</taxon>
        <taxon>Streptophyta</taxon>
        <taxon>Embryophyta</taxon>
        <taxon>Tracheophyta</taxon>
        <taxon>Spermatophyta</taxon>
        <taxon>Magnoliopsida</taxon>
        <taxon>Liliopsida</taxon>
        <taxon>Poales</taxon>
        <taxon>Poaceae</taxon>
        <taxon>BOP clade</taxon>
        <taxon>Oryzoideae</taxon>
        <taxon>Oryzeae</taxon>
        <taxon>Oryzinae</taxon>
        <taxon>Oryza</taxon>
        <taxon>Oryza sativa</taxon>
    </lineage>
</organism>
<reference evidence="2 3" key="1">
    <citation type="journal article" date="2005" name="Nature">
        <title>The map-based sequence of the rice genome.</title>
        <authorList>
            <consortium name="International rice genome sequencing project (IRGSP)"/>
            <person name="Matsumoto T."/>
            <person name="Wu J."/>
            <person name="Kanamori H."/>
            <person name="Katayose Y."/>
            <person name="Fujisawa M."/>
            <person name="Namiki N."/>
            <person name="Mizuno H."/>
            <person name="Yamamoto K."/>
            <person name="Antonio B.A."/>
            <person name="Baba T."/>
            <person name="Sakata K."/>
            <person name="Nagamura Y."/>
            <person name="Aoki H."/>
            <person name="Arikawa K."/>
            <person name="Arita K."/>
            <person name="Bito T."/>
            <person name="Chiden Y."/>
            <person name="Fujitsuka N."/>
            <person name="Fukunaka R."/>
            <person name="Hamada M."/>
            <person name="Harada C."/>
            <person name="Hayashi A."/>
            <person name="Hijishita S."/>
            <person name="Honda M."/>
            <person name="Hosokawa S."/>
            <person name="Ichikawa Y."/>
            <person name="Idonuma A."/>
            <person name="Iijima M."/>
            <person name="Ikeda M."/>
            <person name="Ikeno M."/>
            <person name="Ito K."/>
            <person name="Ito S."/>
            <person name="Ito T."/>
            <person name="Ito Y."/>
            <person name="Ito Y."/>
            <person name="Iwabuchi A."/>
            <person name="Kamiya K."/>
            <person name="Karasawa W."/>
            <person name="Kurita K."/>
            <person name="Katagiri S."/>
            <person name="Kikuta A."/>
            <person name="Kobayashi H."/>
            <person name="Kobayashi N."/>
            <person name="Machita K."/>
            <person name="Maehara T."/>
            <person name="Masukawa M."/>
            <person name="Mizubayashi T."/>
            <person name="Mukai Y."/>
            <person name="Nagasaki H."/>
            <person name="Nagata Y."/>
            <person name="Naito S."/>
            <person name="Nakashima M."/>
            <person name="Nakama Y."/>
            <person name="Nakamichi Y."/>
            <person name="Nakamura M."/>
            <person name="Meguro A."/>
            <person name="Negishi M."/>
            <person name="Ohta I."/>
            <person name="Ohta T."/>
            <person name="Okamoto M."/>
            <person name="Ono N."/>
            <person name="Saji S."/>
            <person name="Sakaguchi M."/>
            <person name="Sakai K."/>
            <person name="Shibata M."/>
            <person name="Shimokawa T."/>
            <person name="Song J."/>
            <person name="Takazaki Y."/>
            <person name="Terasawa K."/>
            <person name="Tsugane M."/>
            <person name="Tsuji K."/>
            <person name="Ueda S."/>
            <person name="Waki K."/>
            <person name="Yamagata H."/>
            <person name="Yamamoto M."/>
            <person name="Yamamoto S."/>
            <person name="Yamane H."/>
            <person name="Yoshiki S."/>
            <person name="Yoshihara R."/>
            <person name="Yukawa K."/>
            <person name="Zhong H."/>
            <person name="Yano M."/>
            <person name="Yuan Q."/>
            <person name="Ouyang S."/>
            <person name="Liu J."/>
            <person name="Jones K.M."/>
            <person name="Gansberger K."/>
            <person name="Moffat K."/>
            <person name="Hill J."/>
            <person name="Bera J."/>
            <person name="Fadrosh D."/>
            <person name="Jin S."/>
            <person name="Johri S."/>
            <person name="Kim M."/>
            <person name="Overton L."/>
            <person name="Reardon M."/>
            <person name="Tsitrin T."/>
            <person name="Vuong H."/>
            <person name="Weaver B."/>
            <person name="Ciecko A."/>
            <person name="Tallon L."/>
            <person name="Jackson J."/>
            <person name="Pai G."/>
            <person name="Aken S.V."/>
            <person name="Utterback T."/>
            <person name="Reidmuller S."/>
            <person name="Feldblyum T."/>
            <person name="Hsiao J."/>
            <person name="Zismann V."/>
            <person name="Iobst S."/>
            <person name="de Vazeille A.R."/>
            <person name="Buell C.R."/>
            <person name="Ying K."/>
            <person name="Li Y."/>
            <person name="Lu T."/>
            <person name="Huang Y."/>
            <person name="Zhao Q."/>
            <person name="Feng Q."/>
            <person name="Zhang L."/>
            <person name="Zhu J."/>
            <person name="Weng Q."/>
            <person name="Mu J."/>
            <person name="Lu Y."/>
            <person name="Fan D."/>
            <person name="Liu Y."/>
            <person name="Guan J."/>
            <person name="Zhang Y."/>
            <person name="Yu S."/>
            <person name="Liu X."/>
            <person name="Zhang Y."/>
            <person name="Hong G."/>
            <person name="Han B."/>
            <person name="Choisne N."/>
            <person name="Demange N."/>
            <person name="Orjeda G."/>
            <person name="Samain S."/>
            <person name="Cattolico L."/>
            <person name="Pelletier E."/>
            <person name="Couloux A."/>
            <person name="Segurens B."/>
            <person name="Wincker P."/>
            <person name="D'Hont A."/>
            <person name="Scarpelli C."/>
            <person name="Weissenbach J."/>
            <person name="Salanoubat M."/>
            <person name="Quetier F."/>
            <person name="Yu Y."/>
            <person name="Kim H.R."/>
            <person name="Rambo T."/>
            <person name="Currie J."/>
            <person name="Collura K."/>
            <person name="Luo M."/>
            <person name="Yang T."/>
            <person name="Ammiraju J.S.S."/>
            <person name="Engler F."/>
            <person name="Soderlund C."/>
            <person name="Wing R.A."/>
            <person name="Palmer L.E."/>
            <person name="de la Bastide M."/>
            <person name="Spiegel L."/>
            <person name="Nascimento L."/>
            <person name="Zutavern T."/>
            <person name="O'Shaughnessy A."/>
            <person name="Dike S."/>
            <person name="Dedhia N."/>
            <person name="Preston R."/>
            <person name="Balija V."/>
            <person name="McCombie W.R."/>
            <person name="Chow T."/>
            <person name="Chen H."/>
            <person name="Chung M."/>
            <person name="Chen C."/>
            <person name="Shaw J."/>
            <person name="Wu H."/>
            <person name="Hsiao K."/>
            <person name="Chao Y."/>
            <person name="Chu M."/>
            <person name="Cheng C."/>
            <person name="Hour A."/>
            <person name="Lee P."/>
            <person name="Lin S."/>
            <person name="Lin Y."/>
            <person name="Liou J."/>
            <person name="Liu S."/>
            <person name="Hsing Y."/>
            <person name="Raghuvanshi S."/>
            <person name="Mohanty A."/>
            <person name="Bharti A.K."/>
            <person name="Gaur A."/>
            <person name="Gupta V."/>
            <person name="Kumar D."/>
            <person name="Ravi V."/>
            <person name="Vij S."/>
            <person name="Kapur A."/>
            <person name="Khurana P."/>
            <person name="Khurana P."/>
            <person name="Khurana J.P."/>
            <person name="Tyagi A.K."/>
            <person name="Gaikwad K."/>
            <person name="Singh A."/>
            <person name="Dalal V."/>
            <person name="Srivastava S."/>
            <person name="Dixit A."/>
            <person name="Pal A.K."/>
            <person name="Ghazi I.A."/>
            <person name="Yadav M."/>
            <person name="Pandit A."/>
            <person name="Bhargava A."/>
            <person name="Sureshbabu K."/>
            <person name="Batra K."/>
            <person name="Sharma T.R."/>
            <person name="Mohapatra T."/>
            <person name="Singh N.K."/>
            <person name="Messing J."/>
            <person name="Nelson A.B."/>
            <person name="Fuks G."/>
            <person name="Kavchok S."/>
            <person name="Keizer G."/>
            <person name="Linton E."/>
            <person name="Llaca V."/>
            <person name="Song R."/>
            <person name="Tanyolac B."/>
            <person name="Young S."/>
            <person name="Ho-Il K."/>
            <person name="Hahn J.H."/>
            <person name="Sangsakoo G."/>
            <person name="Vanavichit A."/>
            <person name="de Mattos Luiz.A.T."/>
            <person name="Zimmer P.D."/>
            <person name="Malone G."/>
            <person name="Dellagostin O."/>
            <person name="de Oliveira A.C."/>
            <person name="Bevan M."/>
            <person name="Bancroft I."/>
            <person name="Minx P."/>
            <person name="Cordum H."/>
            <person name="Wilson R."/>
            <person name="Cheng Z."/>
            <person name="Jin W."/>
            <person name="Jiang J."/>
            <person name="Leong S.A."/>
            <person name="Iwama H."/>
            <person name="Gojobori T."/>
            <person name="Itoh T."/>
            <person name="Niimura Y."/>
            <person name="Fujii Y."/>
            <person name="Habara T."/>
            <person name="Sakai H."/>
            <person name="Sato Y."/>
            <person name="Wilson G."/>
            <person name="Kumar K."/>
            <person name="McCouch S."/>
            <person name="Juretic N."/>
            <person name="Hoen D."/>
            <person name="Wright S."/>
            <person name="Bruskiewich R."/>
            <person name="Bureau T."/>
            <person name="Miyao A."/>
            <person name="Hirochika H."/>
            <person name="Nishikawa T."/>
            <person name="Kadowaki K."/>
            <person name="Sugiura M."/>
            <person name="Burr B."/>
            <person name="Sasaki T."/>
        </authorList>
    </citation>
    <scope>NUCLEOTIDE SEQUENCE [LARGE SCALE GENOMIC DNA]</scope>
    <source>
        <strain evidence="3">cv. Nipponbare</strain>
    </source>
</reference>
<dbReference type="EMBL" id="AP008212">
    <property type="protein sequence ID" value="BAH93485.1"/>
    <property type="molecule type" value="Genomic_DNA"/>
</dbReference>
<evidence type="ECO:0000313" key="3">
    <source>
        <dbReference type="Proteomes" id="UP000000763"/>
    </source>
</evidence>
<reference evidence="3" key="2">
    <citation type="journal article" date="2008" name="Nucleic Acids Res.">
        <title>The rice annotation project database (RAP-DB): 2008 update.</title>
        <authorList>
            <consortium name="The rice annotation project (RAP)"/>
        </authorList>
    </citation>
    <scope>GENOME REANNOTATION</scope>
    <source>
        <strain evidence="3">cv. Nipponbare</strain>
    </source>
</reference>
<evidence type="ECO:0000313" key="2">
    <source>
        <dbReference type="EMBL" id="BAH93485.1"/>
    </source>
</evidence>
<protein>
    <submittedName>
        <fullName evidence="2">Os06g0320900 protein</fullName>
    </submittedName>
</protein>
<dbReference type="KEGG" id="dosa:Os06g0320900"/>
<name>C7J3F6_ORYSJ</name>
<proteinExistence type="predicted"/>
<feature type="region of interest" description="Disordered" evidence="1">
    <location>
        <begin position="33"/>
        <end position="69"/>
    </location>
</feature>
<accession>C7J3F6</accession>
<gene>
    <name evidence="2" type="ordered locus">Os06g0320900</name>
</gene>
<sequence length="218" mass="23610">MAAVAAAEQSAEQFRGQAKLLFLPVADAVPRLSSFRPPATDAATPGSDSSYPTPTSIPPPPTSLPSTPTPVAVWRTVASVDNASPPSRLRSGTPTALMPTAPLRLQIDAADAHHTHHQVPGGIMRGFFLMVLSSRRHFSYAGFEQQPKKFVSPKIRLLNIEQELKYEKENAEIRYASRIQALSVLPLCVVIFKCTLGSSPISNCILILSRLSDPLQCQ</sequence>
<dbReference type="AlphaFoldDB" id="C7J3F6"/>
<evidence type="ECO:0000256" key="1">
    <source>
        <dbReference type="SAM" id="MobiDB-lite"/>
    </source>
</evidence>
<dbReference type="Proteomes" id="UP000000763">
    <property type="component" value="Chromosome 6"/>
</dbReference>